<dbReference type="AlphaFoldDB" id="A0A5F5PMT9"/>
<sequence length="527" mass="58733">MIKTCFASTAFQGDGMWHFAMSVLLTELYTHNLLTAVFGLVVAGSVLIFGVLICDWIDRKPRNKVNILSIRSAYASLFTEDASVTSRCVVLMLDFSYKREMQQVWHSWFYMCGACSAAVITLVALVNLLSTALIIVIRRDWIVSFTGDNRGQLAEMNATIQRLDQIINIFTPLPVGRVMTRASHVIGCGFILGWNLVSLPVEFLFLHRGNWGISPPSLVTHWLRVVSGGVDFWALTARFHVPVSGERPSGRQTQVLGIGSHRCTQELSNKEGDELLHTCHQGWETYCRQTVFSAALGLALLSMAVLGFNCITTSYAYTQGIRSSLLGILIALSALSGLMGTILLTRFRGHYSLVTMGIISSWLLMLCMFSVFAPCSPFDLAQVPFRFIPSRIPNDPGFGGVAKLSHRKLHLPNSTMPVTAKARILTEVSDIYLHLFSRHCCPLLQENIPEAKQGAVNCMHCSLNHIMDLIYFILDMQALRPQQFGMLVFIAILFVTMGHVLYFFFYARKCKITNAHAQKTVKKGTST</sequence>
<dbReference type="Proteomes" id="UP000002281">
    <property type="component" value="Chromosome 4"/>
</dbReference>
<reference evidence="7" key="3">
    <citation type="submission" date="2025-09" db="UniProtKB">
        <authorList>
            <consortium name="Ensembl"/>
        </authorList>
    </citation>
    <scope>IDENTIFICATION</scope>
    <source>
        <strain evidence="7">Thoroughbred</strain>
    </source>
</reference>
<feature type="transmembrane region" description="Helical" evidence="6">
    <location>
        <begin position="33"/>
        <end position="54"/>
    </location>
</feature>
<protein>
    <recommendedName>
        <fullName evidence="6">Solute carrier family 40 member</fullName>
    </recommendedName>
</protein>
<feature type="transmembrane region" description="Helical" evidence="6">
    <location>
        <begin position="323"/>
        <end position="344"/>
    </location>
</feature>
<keyword evidence="6" id="KW-0406">Ion transport</keyword>
<comment type="similarity">
    <text evidence="6">Belongs to the ferroportin (FP) (TC 2.A.100) family. SLC40A subfamily.</text>
</comment>
<feature type="transmembrane region" description="Helical" evidence="6">
    <location>
        <begin position="108"/>
        <end position="137"/>
    </location>
</feature>
<evidence type="ECO:0000313" key="8">
    <source>
        <dbReference type="Proteomes" id="UP000002281"/>
    </source>
</evidence>
<evidence type="ECO:0000256" key="5">
    <source>
        <dbReference type="ARBA" id="ARBA00023136"/>
    </source>
</evidence>
<dbReference type="Ensembl" id="ENSECAT00000070569.1">
    <property type="protein sequence ID" value="ENSECAP00000049194.1"/>
    <property type="gene ID" value="ENSECAG00000043335.1"/>
</dbReference>
<dbReference type="Pfam" id="PF06963">
    <property type="entry name" value="FPN1"/>
    <property type="match status" value="1"/>
</dbReference>
<dbReference type="InterPro" id="IPR009716">
    <property type="entry name" value="Ferroportin-1"/>
</dbReference>
<dbReference type="GeneTree" id="ENSGT00940000164650"/>
<reference evidence="7" key="2">
    <citation type="submission" date="2025-08" db="UniProtKB">
        <authorList>
            <consortium name="Ensembl"/>
        </authorList>
    </citation>
    <scope>IDENTIFICATION</scope>
    <source>
        <strain evidence="7">Thoroughbred</strain>
    </source>
</reference>
<evidence type="ECO:0000313" key="7">
    <source>
        <dbReference type="Ensembl" id="ENSECAP00000049194.1"/>
    </source>
</evidence>
<feature type="transmembrane region" description="Helical" evidence="6">
    <location>
        <begin position="351"/>
        <end position="373"/>
    </location>
</feature>
<organism evidence="7 8">
    <name type="scientific">Equus caballus</name>
    <name type="common">Horse</name>
    <dbReference type="NCBI Taxonomy" id="9796"/>
    <lineage>
        <taxon>Eukaryota</taxon>
        <taxon>Metazoa</taxon>
        <taxon>Chordata</taxon>
        <taxon>Craniata</taxon>
        <taxon>Vertebrata</taxon>
        <taxon>Euteleostomi</taxon>
        <taxon>Mammalia</taxon>
        <taxon>Eutheria</taxon>
        <taxon>Laurasiatheria</taxon>
        <taxon>Perissodactyla</taxon>
        <taxon>Equidae</taxon>
        <taxon>Equus</taxon>
    </lineage>
</organism>
<dbReference type="PaxDb" id="9796-ENSECAP00000049194"/>
<keyword evidence="3 6" id="KW-0812">Transmembrane</keyword>
<dbReference type="STRING" id="9796.ENSECAP00000049194"/>
<evidence type="ECO:0000256" key="2">
    <source>
        <dbReference type="ARBA" id="ARBA00022448"/>
    </source>
</evidence>
<evidence type="ECO:0000256" key="1">
    <source>
        <dbReference type="ARBA" id="ARBA00004141"/>
    </source>
</evidence>
<accession>A0A5F5PMT9</accession>
<keyword evidence="4 6" id="KW-1133">Transmembrane helix</keyword>
<dbReference type="GO" id="GO:0016020">
    <property type="term" value="C:membrane"/>
    <property type="evidence" value="ECO:0007669"/>
    <property type="project" value="UniProtKB-SubCell"/>
</dbReference>
<dbReference type="GO" id="GO:0005381">
    <property type="term" value="F:iron ion transmembrane transporter activity"/>
    <property type="evidence" value="ECO:0007669"/>
    <property type="project" value="UniProtKB-UniRule"/>
</dbReference>
<evidence type="ECO:0000256" key="3">
    <source>
        <dbReference type="ARBA" id="ARBA00022692"/>
    </source>
</evidence>
<reference evidence="7 8" key="1">
    <citation type="journal article" date="2009" name="Science">
        <title>Genome sequence, comparative analysis, and population genetics of the domestic horse.</title>
        <authorList>
            <consortium name="Broad Institute Genome Sequencing Platform"/>
            <consortium name="Broad Institute Whole Genome Assembly Team"/>
            <person name="Wade C.M."/>
            <person name="Giulotto E."/>
            <person name="Sigurdsson S."/>
            <person name="Zoli M."/>
            <person name="Gnerre S."/>
            <person name="Imsland F."/>
            <person name="Lear T.L."/>
            <person name="Adelson D.L."/>
            <person name="Bailey E."/>
            <person name="Bellone R.R."/>
            <person name="Bloecker H."/>
            <person name="Distl O."/>
            <person name="Edgar R.C."/>
            <person name="Garber M."/>
            <person name="Leeb T."/>
            <person name="Mauceli E."/>
            <person name="MacLeod J.N."/>
            <person name="Penedo M.C.T."/>
            <person name="Raison J.M."/>
            <person name="Sharpe T."/>
            <person name="Vogel J."/>
            <person name="Andersson L."/>
            <person name="Antczak D.F."/>
            <person name="Biagi T."/>
            <person name="Binns M.M."/>
            <person name="Chowdhary B.P."/>
            <person name="Coleman S.J."/>
            <person name="Della Valle G."/>
            <person name="Fryc S."/>
            <person name="Guerin G."/>
            <person name="Hasegawa T."/>
            <person name="Hill E.W."/>
            <person name="Jurka J."/>
            <person name="Kiialainen A."/>
            <person name="Lindgren G."/>
            <person name="Liu J."/>
            <person name="Magnani E."/>
            <person name="Mickelson J.R."/>
            <person name="Murray J."/>
            <person name="Nergadze S.G."/>
            <person name="Onofrio R."/>
            <person name="Pedroni S."/>
            <person name="Piras M.F."/>
            <person name="Raudsepp T."/>
            <person name="Rocchi M."/>
            <person name="Roeed K.H."/>
            <person name="Ryder O.A."/>
            <person name="Searle S."/>
            <person name="Skow L."/>
            <person name="Swinburne J.E."/>
            <person name="Syvaenen A.C."/>
            <person name="Tozaki T."/>
            <person name="Valberg S.J."/>
            <person name="Vaudin M."/>
            <person name="White J.R."/>
            <person name="Zody M.C."/>
            <person name="Lander E.S."/>
            <person name="Lindblad-Toh K."/>
        </authorList>
    </citation>
    <scope>NUCLEOTIDE SEQUENCE [LARGE SCALE GENOMIC DNA]</scope>
    <source>
        <strain evidence="7 8">Thoroughbred</strain>
    </source>
</reference>
<dbReference type="InParanoid" id="A0A5F5PMT9"/>
<evidence type="ECO:0000256" key="4">
    <source>
        <dbReference type="ARBA" id="ARBA00022989"/>
    </source>
</evidence>
<keyword evidence="5 6" id="KW-0472">Membrane</keyword>
<dbReference type="Bgee" id="ENSECAG00000043335">
    <property type="expression patterns" value="Expressed in inner cell mass and 4 other cell types or tissues"/>
</dbReference>
<comment type="function">
    <text evidence="6">May be involved in iron transport and iron homeostasis.</text>
</comment>
<comment type="subcellular location">
    <subcellularLocation>
        <location evidence="1 6">Membrane</location>
        <topology evidence="1 6">Multi-pass membrane protein</topology>
    </subcellularLocation>
</comment>
<keyword evidence="2 6" id="KW-0813">Transport</keyword>
<proteinExistence type="inferred from homology"/>
<feature type="transmembrane region" description="Helical" evidence="6">
    <location>
        <begin position="484"/>
        <end position="505"/>
    </location>
</feature>
<name>A0A5F5PMT9_HORSE</name>
<feature type="transmembrane region" description="Helical" evidence="6">
    <location>
        <begin position="291"/>
        <end position="317"/>
    </location>
</feature>
<evidence type="ECO:0000256" key="6">
    <source>
        <dbReference type="RuleBase" id="RU365065"/>
    </source>
</evidence>
<keyword evidence="8" id="KW-1185">Reference proteome</keyword>
<dbReference type="PANTHER" id="PTHR11660">
    <property type="entry name" value="SOLUTE CARRIER FAMILY 40 MEMBER"/>
    <property type="match status" value="1"/>
</dbReference>
<comment type="caution">
    <text evidence="6">Lacks conserved residue(s) required for the propagation of feature annotation.</text>
</comment>
<dbReference type="PANTHER" id="PTHR11660:SF50">
    <property type="entry name" value="SOLUTE CARRIER FAMILY 40 MEMBER"/>
    <property type="match status" value="1"/>
</dbReference>